<reference evidence="1" key="1">
    <citation type="submission" date="2021-01" db="EMBL/GenBank/DDBJ databases">
        <title>Chromosome-level genome assembly of a human fungal pathogen reveals clustering of transcriptionally co-regulated genes.</title>
        <authorList>
            <person name="Voorhies M."/>
            <person name="Cohen S."/>
            <person name="Shea T.P."/>
            <person name="Petrus S."/>
            <person name="Munoz J.F."/>
            <person name="Poplawski S."/>
            <person name="Goldman W.E."/>
            <person name="Michael T."/>
            <person name="Cuomo C.A."/>
            <person name="Sil A."/>
            <person name="Beyhan S."/>
        </authorList>
    </citation>
    <scope>NUCLEOTIDE SEQUENCE</scope>
    <source>
        <strain evidence="1">WU24</strain>
    </source>
</reference>
<proteinExistence type="predicted"/>
<name>A0A8A1MRJ0_AJECA</name>
<dbReference type="VEuPathDB" id="FungiDB:I7I51_02857"/>
<evidence type="ECO:0000313" key="2">
    <source>
        <dbReference type="Proteomes" id="UP000663671"/>
    </source>
</evidence>
<gene>
    <name evidence="1" type="ORF">I7I51_02857</name>
</gene>
<dbReference type="EMBL" id="CP069116">
    <property type="protein sequence ID" value="QSS66667.1"/>
    <property type="molecule type" value="Genomic_DNA"/>
</dbReference>
<dbReference type="AlphaFoldDB" id="A0A8A1MRJ0"/>
<sequence length="141" mass="15933">MERANCGQTKPRIFQSFMLRTVCNRFHTSWDEARKNGALDNYRKDEHRRICDVDNRRVRTYPFSLCGGACGIQSTASDSNSIQRMAGDFTMAHISSQSLCISFCSSTASYFTVTKLGLQGVIQGRGGGWRGKYEVVDLWRT</sequence>
<protein>
    <submittedName>
        <fullName evidence="1">Uncharacterized protein</fullName>
    </submittedName>
</protein>
<accession>A0A8A1MRJ0</accession>
<evidence type="ECO:0000313" key="1">
    <source>
        <dbReference type="EMBL" id="QSS66667.1"/>
    </source>
</evidence>
<organism evidence="1 2">
    <name type="scientific">Ajellomyces capsulatus</name>
    <name type="common">Darling's disease fungus</name>
    <name type="synonym">Histoplasma capsulatum</name>
    <dbReference type="NCBI Taxonomy" id="5037"/>
    <lineage>
        <taxon>Eukaryota</taxon>
        <taxon>Fungi</taxon>
        <taxon>Dikarya</taxon>
        <taxon>Ascomycota</taxon>
        <taxon>Pezizomycotina</taxon>
        <taxon>Eurotiomycetes</taxon>
        <taxon>Eurotiomycetidae</taxon>
        <taxon>Onygenales</taxon>
        <taxon>Ajellomycetaceae</taxon>
        <taxon>Histoplasma</taxon>
    </lineage>
</organism>
<dbReference type="Proteomes" id="UP000663671">
    <property type="component" value="Chromosome 6"/>
</dbReference>